<feature type="compositionally biased region" description="Basic and acidic residues" evidence="1">
    <location>
        <begin position="1"/>
        <end position="18"/>
    </location>
</feature>
<accession>A0A150F7H6</accession>
<evidence type="ECO:0000313" key="3">
    <source>
        <dbReference type="Proteomes" id="UP000075430"/>
    </source>
</evidence>
<evidence type="ECO:0000256" key="1">
    <source>
        <dbReference type="SAM" id="MobiDB-lite"/>
    </source>
</evidence>
<dbReference type="Proteomes" id="UP000075430">
    <property type="component" value="Unassembled WGS sequence"/>
</dbReference>
<sequence length="69" mass="7308">MRIADKSRASSASDKPDAGPKIWLHPPVFPSLSAAPAETAFQKTKRLPSLIFVEMGAFGCPIGCPALLI</sequence>
<reference evidence="3" key="1">
    <citation type="submission" date="2016-02" db="EMBL/GenBank/DDBJ databases">
        <authorList>
            <person name="Dunlap C."/>
        </authorList>
    </citation>
    <scope>NUCLEOTIDE SEQUENCE [LARGE SCALE GENOMIC DNA]</scope>
    <source>
        <strain evidence="3">NRRL B-41092</strain>
    </source>
</reference>
<dbReference type="AlphaFoldDB" id="A0A150F7H6"/>
<organism evidence="2 3">
    <name type="scientific">Bacillus nakamurai</name>
    <dbReference type="NCBI Taxonomy" id="1793963"/>
    <lineage>
        <taxon>Bacteria</taxon>
        <taxon>Bacillati</taxon>
        <taxon>Bacillota</taxon>
        <taxon>Bacilli</taxon>
        <taxon>Bacillales</taxon>
        <taxon>Bacillaceae</taxon>
        <taxon>Bacillus</taxon>
    </lineage>
</organism>
<keyword evidence="3" id="KW-1185">Reference proteome</keyword>
<comment type="caution">
    <text evidence="2">The sequence shown here is derived from an EMBL/GenBank/DDBJ whole genome shotgun (WGS) entry which is preliminary data.</text>
</comment>
<gene>
    <name evidence="2" type="ORF">AXI58_15670</name>
</gene>
<dbReference type="EMBL" id="LSBA01000015">
    <property type="protein sequence ID" value="KXZ20016.1"/>
    <property type="molecule type" value="Genomic_DNA"/>
</dbReference>
<feature type="region of interest" description="Disordered" evidence="1">
    <location>
        <begin position="1"/>
        <end position="21"/>
    </location>
</feature>
<protein>
    <submittedName>
        <fullName evidence="2">Uncharacterized protein</fullName>
    </submittedName>
</protein>
<name>A0A150F7H6_9BACI</name>
<proteinExistence type="predicted"/>
<evidence type="ECO:0000313" key="2">
    <source>
        <dbReference type="EMBL" id="KXZ20016.1"/>
    </source>
</evidence>